<dbReference type="KEGG" id="dmr:Deima_0392"/>
<dbReference type="HOGENOM" id="CLU_037612_5_4_0"/>
<reference evidence="3" key="2">
    <citation type="submission" date="2011-01" db="EMBL/GenBank/DDBJ databases">
        <title>The complete genome of Deinococcus maricopensis DSM 21211.</title>
        <authorList>
            <consortium name="US DOE Joint Genome Institute (JGI-PGF)"/>
            <person name="Lucas S."/>
            <person name="Copeland A."/>
            <person name="Lapidus A."/>
            <person name="Goodwin L."/>
            <person name="Pitluck S."/>
            <person name="Kyrpides N."/>
            <person name="Mavromatis K."/>
            <person name="Pagani I."/>
            <person name="Ivanova N."/>
            <person name="Ovchinnikova G."/>
            <person name="Zeytun A."/>
            <person name="Detter J.C."/>
            <person name="Han C."/>
            <person name="Land M."/>
            <person name="Hauser L."/>
            <person name="Markowitz V."/>
            <person name="Cheng J.-F."/>
            <person name="Hugenholtz P."/>
            <person name="Woyke T."/>
            <person name="Wu D."/>
            <person name="Pukall R."/>
            <person name="Gehrich-Schroeter G."/>
            <person name="Brambilla E."/>
            <person name="Klenk H.-P."/>
            <person name="Eisen J.A."/>
        </authorList>
    </citation>
    <scope>NUCLEOTIDE SEQUENCE [LARGE SCALE GENOMIC DNA]</scope>
    <source>
        <strain evidence="3">DSM 21211 / LMG 22137 / NRRL B-23946 / LB-34</strain>
    </source>
</reference>
<evidence type="ECO:0000313" key="3">
    <source>
        <dbReference type="Proteomes" id="UP000008635"/>
    </source>
</evidence>
<dbReference type="Pfam" id="PF01656">
    <property type="entry name" value="CbiA"/>
    <property type="match status" value="1"/>
</dbReference>
<dbReference type="Gene3D" id="3.40.50.300">
    <property type="entry name" value="P-loop containing nucleotide triphosphate hydrolases"/>
    <property type="match status" value="1"/>
</dbReference>
<dbReference type="eggNOG" id="COG1192">
    <property type="taxonomic scope" value="Bacteria"/>
</dbReference>
<reference evidence="2 3" key="1">
    <citation type="journal article" date="2011" name="Stand. Genomic Sci.">
        <title>Complete genome sequence of Deinococcus maricopensis type strain (LB-34).</title>
        <authorList>
            <person name="Pukall R."/>
            <person name="Zeytun A."/>
            <person name="Lucas S."/>
            <person name="Lapidus A."/>
            <person name="Hammon N."/>
            <person name="Deshpande S."/>
            <person name="Nolan M."/>
            <person name="Cheng J.F."/>
            <person name="Pitluck S."/>
            <person name="Liolios K."/>
            <person name="Pagani I."/>
            <person name="Mikhailova N."/>
            <person name="Ivanova N."/>
            <person name="Mavromatis K."/>
            <person name="Pati A."/>
            <person name="Tapia R."/>
            <person name="Han C."/>
            <person name="Goodwin L."/>
            <person name="Chen A."/>
            <person name="Palaniappan K."/>
            <person name="Land M."/>
            <person name="Hauser L."/>
            <person name="Chang Y.J."/>
            <person name="Jeffries C.D."/>
            <person name="Brambilla E.M."/>
            <person name="Rohde M."/>
            <person name="Goker M."/>
            <person name="Detter J.C."/>
            <person name="Woyke T."/>
            <person name="Bristow J."/>
            <person name="Eisen J.A."/>
            <person name="Markowitz V."/>
            <person name="Hugenholtz P."/>
            <person name="Kyrpides N.C."/>
            <person name="Klenk H.P."/>
        </authorList>
    </citation>
    <scope>NUCLEOTIDE SEQUENCE [LARGE SCALE GENOMIC DNA]</scope>
    <source>
        <strain evidence="3">DSM 21211 / LMG 22137 / NRRL B-23946 / LB-34</strain>
    </source>
</reference>
<dbReference type="CDD" id="cd02042">
    <property type="entry name" value="ParAB_family"/>
    <property type="match status" value="1"/>
</dbReference>
<dbReference type="SUPFAM" id="SSF52540">
    <property type="entry name" value="P-loop containing nucleoside triphosphate hydrolases"/>
    <property type="match status" value="1"/>
</dbReference>
<dbReference type="PANTHER" id="PTHR13696:SF52">
    <property type="entry name" value="PARA FAMILY PROTEIN CT_582"/>
    <property type="match status" value="1"/>
</dbReference>
<organism evidence="2 3">
    <name type="scientific">Deinococcus maricopensis (strain DSM 21211 / LMG 22137 / NRRL B-23946 / LB-34)</name>
    <dbReference type="NCBI Taxonomy" id="709986"/>
    <lineage>
        <taxon>Bacteria</taxon>
        <taxon>Thermotogati</taxon>
        <taxon>Deinococcota</taxon>
        <taxon>Deinococci</taxon>
        <taxon>Deinococcales</taxon>
        <taxon>Deinococcaceae</taxon>
        <taxon>Deinococcus</taxon>
    </lineage>
</organism>
<sequence precursor="true">MTCYTASKMSNKRSGPLIIGLASLKGGVGKTTSAVHIAAHLADRGLQVLLADGDRIRTASAWGRGGRLPFKVGSAAMLARAGDYDAVVIDSRGGPEDTELLDLAENSDQLILPTTPDLSGMDGMIQTIEVLDRHGIPADRYAALLTMIRPRSMKEALARKALTENNIPALKAGVRQSEAFRDANNAATLVRDVRGNDLAGKCWRDYGAVTTELLRRIGVDA</sequence>
<gene>
    <name evidence="2" type="ordered locus">Deima_0392</name>
</gene>
<dbReference type="STRING" id="709986.Deima_0392"/>
<protein>
    <submittedName>
        <fullName evidence="2">Plasmid partitioning protein</fullName>
    </submittedName>
</protein>
<dbReference type="EMBL" id="CP002454">
    <property type="protein sequence ID" value="ADV66052.1"/>
    <property type="molecule type" value="Genomic_DNA"/>
</dbReference>
<dbReference type="AlphaFoldDB" id="E8U3A7"/>
<dbReference type="InterPro" id="IPR050678">
    <property type="entry name" value="DNA_Partitioning_ATPase"/>
</dbReference>
<dbReference type="PANTHER" id="PTHR13696">
    <property type="entry name" value="P-LOOP CONTAINING NUCLEOSIDE TRIPHOSPHATE HYDROLASE"/>
    <property type="match status" value="1"/>
</dbReference>
<accession>E8U3A7</accession>
<keyword evidence="3" id="KW-1185">Reference proteome</keyword>
<feature type="domain" description="CobQ/CobB/MinD/ParA nucleotide binding" evidence="1">
    <location>
        <begin position="21"/>
        <end position="184"/>
    </location>
</feature>
<evidence type="ECO:0000259" key="1">
    <source>
        <dbReference type="Pfam" id="PF01656"/>
    </source>
</evidence>
<name>E8U3A7_DEIML</name>
<dbReference type="InterPro" id="IPR027417">
    <property type="entry name" value="P-loop_NTPase"/>
</dbReference>
<dbReference type="Proteomes" id="UP000008635">
    <property type="component" value="Chromosome"/>
</dbReference>
<proteinExistence type="predicted"/>
<dbReference type="InterPro" id="IPR002586">
    <property type="entry name" value="CobQ/CobB/MinD/ParA_Nub-bd_dom"/>
</dbReference>
<evidence type="ECO:0000313" key="2">
    <source>
        <dbReference type="EMBL" id="ADV66052.1"/>
    </source>
</evidence>